<evidence type="ECO:0000313" key="4">
    <source>
        <dbReference type="EMBL" id="TDE08269.1"/>
    </source>
</evidence>
<keyword evidence="2" id="KW-1133">Transmembrane helix</keyword>
<dbReference type="Pfam" id="PF00144">
    <property type="entry name" value="Beta-lactamase"/>
    <property type="match status" value="1"/>
</dbReference>
<dbReference type="PANTHER" id="PTHR46825:SF9">
    <property type="entry name" value="BETA-LACTAMASE-RELATED DOMAIN-CONTAINING PROTEIN"/>
    <property type="match status" value="1"/>
</dbReference>
<keyword evidence="5" id="KW-1185">Reference proteome</keyword>
<keyword evidence="2" id="KW-0472">Membrane</keyword>
<dbReference type="PANTHER" id="PTHR46825">
    <property type="entry name" value="D-ALANYL-D-ALANINE-CARBOXYPEPTIDASE/ENDOPEPTIDASE AMPH"/>
    <property type="match status" value="1"/>
</dbReference>
<dbReference type="EMBL" id="SMKZ01000026">
    <property type="protein sequence ID" value="TDE08269.1"/>
    <property type="molecule type" value="Genomic_DNA"/>
</dbReference>
<gene>
    <name evidence="4" type="ORF">E1269_18360</name>
</gene>
<reference evidence="4 5" key="1">
    <citation type="submission" date="2019-03" db="EMBL/GenBank/DDBJ databases">
        <title>Draft genome sequences of novel Actinobacteria.</title>
        <authorList>
            <person name="Sahin N."/>
            <person name="Ay H."/>
            <person name="Saygin H."/>
        </authorList>
    </citation>
    <scope>NUCLEOTIDE SEQUENCE [LARGE SCALE GENOMIC DNA]</scope>
    <source>
        <strain evidence="4 5">5K138</strain>
    </source>
</reference>
<evidence type="ECO:0000259" key="3">
    <source>
        <dbReference type="Pfam" id="PF00144"/>
    </source>
</evidence>
<feature type="region of interest" description="Disordered" evidence="1">
    <location>
        <begin position="472"/>
        <end position="504"/>
    </location>
</feature>
<feature type="transmembrane region" description="Helical" evidence="2">
    <location>
        <begin position="404"/>
        <end position="430"/>
    </location>
</feature>
<dbReference type="InParanoid" id="A0A4R5D4E0"/>
<evidence type="ECO:0000256" key="1">
    <source>
        <dbReference type="SAM" id="MobiDB-lite"/>
    </source>
</evidence>
<feature type="compositionally biased region" description="Polar residues" evidence="1">
    <location>
        <begin position="587"/>
        <end position="597"/>
    </location>
</feature>
<dbReference type="AlphaFoldDB" id="A0A4R5D4E0"/>
<dbReference type="Proteomes" id="UP000294739">
    <property type="component" value="Unassembled WGS sequence"/>
</dbReference>
<feature type="region of interest" description="Disordered" evidence="1">
    <location>
        <begin position="550"/>
        <end position="597"/>
    </location>
</feature>
<protein>
    <recommendedName>
        <fullName evidence="3">Beta-lactamase-related domain-containing protein</fullName>
    </recommendedName>
</protein>
<evidence type="ECO:0000256" key="2">
    <source>
        <dbReference type="SAM" id="Phobius"/>
    </source>
</evidence>
<dbReference type="InterPro" id="IPR001466">
    <property type="entry name" value="Beta-lactam-related"/>
</dbReference>
<dbReference type="OrthoDB" id="3174977at2"/>
<evidence type="ECO:0000313" key="5">
    <source>
        <dbReference type="Proteomes" id="UP000294739"/>
    </source>
</evidence>
<feature type="domain" description="Beta-lactamase-related" evidence="3">
    <location>
        <begin position="57"/>
        <end position="372"/>
    </location>
</feature>
<keyword evidence="2" id="KW-0812">Transmembrane</keyword>
<dbReference type="SUPFAM" id="SSF56601">
    <property type="entry name" value="beta-lactamase/transpeptidase-like"/>
    <property type="match status" value="1"/>
</dbReference>
<comment type="caution">
    <text evidence="4">The sequence shown here is derived from an EMBL/GenBank/DDBJ whole genome shotgun (WGS) entry which is preliminary data.</text>
</comment>
<proteinExistence type="predicted"/>
<accession>A0A4R5D4E0</accession>
<sequence>MVTPKTVRLYGYGGFMLPRLGATALGTLTAGALGLGTITTAAPTAVASSPSKAAEVEAYLRERMAATDTPGLAYAIVSSESIEQVGTVGHDGAGSAITPSTPFLWGSVAKPVTATTVMTLVEAGTVDLDAPVRTYLPEFTLADADSSERITVGDLLAQTSGIPDGTDATDRFDEREEPYEEAVAELADVEPLFPPGERHEYSSANYLVLGAVVEAVTGQDFTDYLHAHVLDPLGMTGVVTTPEDAAARVPDGHAYAFGRPITVTSHYDVAGPSYGYLGGTVEDLARFTMDQLAGHHGGSRVVGPDSIADLHAGTAAVSDGHDYALGWRVDDRNSDLGTTTIWHGGGAQGYQAMTVLLPELDLGLVVLQNIYGIFQDGELAGTGLEAARVLAGGTPEPVGSDPSYGVALGALGAVLLAVATALGWAIHLLLRSRAVRVSGAGVPRGGDRAARGGREPPFGAALCAGRRLDADRGHRRGVGAGRGPLDPRRHPAAPPVGRCRAASAAQPVTLARTAVRKTAAGSPAAGGSISPSCNDTRPCTFAHSAVAIDSGAGESGNAPEMTARRTASSSGSNVRAPARAALGPTSDGRTSSPNMIR</sequence>
<name>A0A4R5D4E0_9ACTN</name>
<dbReference type="Gene3D" id="3.40.710.10">
    <property type="entry name" value="DD-peptidase/beta-lactamase superfamily"/>
    <property type="match status" value="1"/>
</dbReference>
<organism evidence="4 5">
    <name type="scientific">Jiangella asiatica</name>
    <dbReference type="NCBI Taxonomy" id="2530372"/>
    <lineage>
        <taxon>Bacteria</taxon>
        <taxon>Bacillati</taxon>
        <taxon>Actinomycetota</taxon>
        <taxon>Actinomycetes</taxon>
        <taxon>Jiangellales</taxon>
        <taxon>Jiangellaceae</taxon>
        <taxon>Jiangella</taxon>
    </lineage>
</organism>
<dbReference type="InterPro" id="IPR050491">
    <property type="entry name" value="AmpC-like"/>
</dbReference>
<dbReference type="InterPro" id="IPR012338">
    <property type="entry name" value="Beta-lactam/transpept-like"/>
</dbReference>